<comment type="similarity">
    <text evidence="1">Belongs to the NmrA-type oxidoreductase family. Isoflavone reductase subfamily.</text>
</comment>
<reference evidence="6" key="1">
    <citation type="journal article" date="2017" name="Genome Biol.">
        <title>Comparative genomics reveals high biological diversity and specific adaptations in the industrially and medically important fungal genus Aspergillus.</title>
        <authorList>
            <person name="de Vries R.P."/>
            <person name="Riley R."/>
            <person name="Wiebenga A."/>
            <person name="Aguilar-Osorio G."/>
            <person name="Amillis S."/>
            <person name="Uchima C.A."/>
            <person name="Anderluh G."/>
            <person name="Asadollahi M."/>
            <person name="Askin M."/>
            <person name="Barry K."/>
            <person name="Battaglia E."/>
            <person name="Bayram O."/>
            <person name="Benocci T."/>
            <person name="Braus-Stromeyer S.A."/>
            <person name="Caldana C."/>
            <person name="Canovas D."/>
            <person name="Cerqueira G.C."/>
            <person name="Chen F."/>
            <person name="Chen W."/>
            <person name="Choi C."/>
            <person name="Clum A."/>
            <person name="Dos Santos R.A."/>
            <person name="Damasio A.R."/>
            <person name="Diallinas G."/>
            <person name="Emri T."/>
            <person name="Fekete E."/>
            <person name="Flipphi M."/>
            <person name="Freyberg S."/>
            <person name="Gallo A."/>
            <person name="Gournas C."/>
            <person name="Habgood R."/>
            <person name="Hainaut M."/>
            <person name="Harispe M.L."/>
            <person name="Henrissat B."/>
            <person name="Hilden K.S."/>
            <person name="Hope R."/>
            <person name="Hossain A."/>
            <person name="Karabika E."/>
            <person name="Karaffa L."/>
            <person name="Karanyi Z."/>
            <person name="Krasevec N."/>
            <person name="Kuo A."/>
            <person name="Kusch H."/>
            <person name="LaButti K."/>
            <person name="Lagendijk E.L."/>
            <person name="Lapidus A."/>
            <person name="Levasseur A."/>
            <person name="Lindquist E."/>
            <person name="Lipzen A."/>
            <person name="Logrieco A.F."/>
            <person name="MacCabe A."/>
            <person name="Maekelae M.R."/>
            <person name="Malavazi I."/>
            <person name="Melin P."/>
            <person name="Meyer V."/>
            <person name="Mielnichuk N."/>
            <person name="Miskei M."/>
            <person name="Molnar A.P."/>
            <person name="Mule G."/>
            <person name="Ngan C.Y."/>
            <person name="Orejas M."/>
            <person name="Orosz E."/>
            <person name="Ouedraogo J.P."/>
            <person name="Overkamp K.M."/>
            <person name="Park H.-S."/>
            <person name="Perrone G."/>
            <person name="Piumi F."/>
            <person name="Punt P.J."/>
            <person name="Ram A.F."/>
            <person name="Ramon A."/>
            <person name="Rauscher S."/>
            <person name="Record E."/>
            <person name="Riano-Pachon D.M."/>
            <person name="Robert V."/>
            <person name="Roehrig J."/>
            <person name="Ruller R."/>
            <person name="Salamov A."/>
            <person name="Salih N.S."/>
            <person name="Samson R.A."/>
            <person name="Sandor E."/>
            <person name="Sanguinetti M."/>
            <person name="Schuetze T."/>
            <person name="Sepcic K."/>
            <person name="Shelest E."/>
            <person name="Sherlock G."/>
            <person name="Sophianopoulou V."/>
            <person name="Squina F.M."/>
            <person name="Sun H."/>
            <person name="Susca A."/>
            <person name="Todd R.B."/>
            <person name="Tsang A."/>
            <person name="Unkles S.E."/>
            <person name="van de Wiele N."/>
            <person name="van Rossen-Uffink D."/>
            <person name="Oliveira J.V."/>
            <person name="Vesth T.C."/>
            <person name="Visser J."/>
            <person name="Yu J.-H."/>
            <person name="Zhou M."/>
            <person name="Andersen M.R."/>
            <person name="Archer D.B."/>
            <person name="Baker S.E."/>
            <person name="Benoit I."/>
            <person name="Brakhage A.A."/>
            <person name="Braus G.H."/>
            <person name="Fischer R."/>
            <person name="Frisvad J.C."/>
            <person name="Goldman G.H."/>
            <person name="Houbraken J."/>
            <person name="Oakley B."/>
            <person name="Pocsi I."/>
            <person name="Scazzocchio C."/>
            <person name="Seiboth B."/>
            <person name="vanKuyk P.A."/>
            <person name="Wortman J."/>
            <person name="Dyer P.S."/>
            <person name="Grigoriev I.V."/>
        </authorList>
    </citation>
    <scope>NUCLEOTIDE SEQUENCE [LARGE SCALE GENOMIC DNA]</scope>
    <source>
        <strain evidence="6">CBS 516.65</strain>
    </source>
</reference>
<evidence type="ECO:0000259" key="4">
    <source>
        <dbReference type="Pfam" id="PF13460"/>
    </source>
</evidence>
<proteinExistence type="inferred from homology"/>
<dbReference type="Gene3D" id="3.40.50.720">
    <property type="entry name" value="NAD(P)-binding Rossmann-like Domain"/>
    <property type="match status" value="1"/>
</dbReference>
<gene>
    <name evidence="5" type="ORF">ASPGLDRAFT_1507274</name>
</gene>
<feature type="non-terminal residue" evidence="5">
    <location>
        <position position="1"/>
    </location>
</feature>
<sequence length="124" mass="13083">LGPAILKELVIAGFEVTVLARSPEKTFDSKVKVTQVDYNSQKSLEGALTGKDALVITVGAVGLEPHVNLIKAAVAANVKRIIPSEFGSDITNPNEAALPVYGDKVAVQKQLSLLSTMVVIERSA</sequence>
<dbReference type="InterPro" id="IPR051609">
    <property type="entry name" value="NmrA/Isoflavone_reductase-like"/>
</dbReference>
<evidence type="ECO:0000256" key="1">
    <source>
        <dbReference type="ARBA" id="ARBA00005725"/>
    </source>
</evidence>
<keyword evidence="6" id="KW-1185">Reference proteome</keyword>
<dbReference type="PANTHER" id="PTHR47706:SF1">
    <property type="entry name" value="CIPA-LIKE, PUTATIVE (AFU_ORTHOLOGUE AFUA_1G12460)-RELATED"/>
    <property type="match status" value="1"/>
</dbReference>
<dbReference type="GeneID" id="34458442"/>
<dbReference type="Proteomes" id="UP000184300">
    <property type="component" value="Unassembled WGS sequence"/>
</dbReference>
<evidence type="ECO:0000256" key="2">
    <source>
        <dbReference type="ARBA" id="ARBA00022857"/>
    </source>
</evidence>
<keyword evidence="3" id="KW-0560">Oxidoreductase</keyword>
<keyword evidence="2" id="KW-0521">NADP</keyword>
<dbReference type="InterPro" id="IPR036291">
    <property type="entry name" value="NAD(P)-bd_dom_sf"/>
</dbReference>
<dbReference type="OrthoDB" id="9974981at2759"/>
<protein>
    <recommendedName>
        <fullName evidence="4">NAD(P)-binding domain-containing protein</fullName>
    </recommendedName>
</protein>
<dbReference type="STRING" id="1160497.A0A1L9V5J2"/>
<feature type="domain" description="NAD(P)-binding" evidence="4">
    <location>
        <begin position="2"/>
        <end position="87"/>
    </location>
</feature>
<evidence type="ECO:0000256" key="3">
    <source>
        <dbReference type="ARBA" id="ARBA00023002"/>
    </source>
</evidence>
<dbReference type="RefSeq" id="XP_022395905.1">
    <property type="nucleotide sequence ID" value="XM_022542181.1"/>
</dbReference>
<evidence type="ECO:0000313" key="5">
    <source>
        <dbReference type="EMBL" id="OJJ79207.1"/>
    </source>
</evidence>
<dbReference type="InterPro" id="IPR016040">
    <property type="entry name" value="NAD(P)-bd_dom"/>
</dbReference>
<dbReference type="AlphaFoldDB" id="A0A1L9V5J2"/>
<dbReference type="Pfam" id="PF13460">
    <property type="entry name" value="NAD_binding_10"/>
    <property type="match status" value="1"/>
</dbReference>
<dbReference type="EMBL" id="KV878920">
    <property type="protein sequence ID" value="OJJ79207.1"/>
    <property type="molecule type" value="Genomic_DNA"/>
</dbReference>
<organism evidence="5 6">
    <name type="scientific">Aspergillus glaucus CBS 516.65</name>
    <dbReference type="NCBI Taxonomy" id="1160497"/>
    <lineage>
        <taxon>Eukaryota</taxon>
        <taxon>Fungi</taxon>
        <taxon>Dikarya</taxon>
        <taxon>Ascomycota</taxon>
        <taxon>Pezizomycotina</taxon>
        <taxon>Eurotiomycetes</taxon>
        <taxon>Eurotiomycetidae</taxon>
        <taxon>Eurotiales</taxon>
        <taxon>Aspergillaceae</taxon>
        <taxon>Aspergillus</taxon>
        <taxon>Aspergillus subgen. Aspergillus</taxon>
    </lineage>
</organism>
<dbReference type="VEuPathDB" id="FungiDB:ASPGLDRAFT_1507274"/>
<dbReference type="SUPFAM" id="SSF51735">
    <property type="entry name" value="NAD(P)-binding Rossmann-fold domains"/>
    <property type="match status" value="1"/>
</dbReference>
<accession>A0A1L9V5J2</accession>
<evidence type="ECO:0000313" key="6">
    <source>
        <dbReference type="Proteomes" id="UP000184300"/>
    </source>
</evidence>
<dbReference type="GO" id="GO:0016491">
    <property type="term" value="F:oxidoreductase activity"/>
    <property type="evidence" value="ECO:0007669"/>
    <property type="project" value="UniProtKB-KW"/>
</dbReference>
<dbReference type="PANTHER" id="PTHR47706">
    <property type="entry name" value="NMRA-LIKE FAMILY PROTEIN"/>
    <property type="match status" value="1"/>
</dbReference>
<name>A0A1L9V5J2_ASPGL</name>